<dbReference type="EMBL" id="QXXA01000001">
    <property type="protein sequence ID" value="NBI05307.1"/>
    <property type="molecule type" value="Genomic_DNA"/>
</dbReference>
<accession>A0A845QR99</accession>
<keyword evidence="2" id="KW-1185">Reference proteome</keyword>
<reference evidence="1 2" key="1">
    <citation type="submission" date="2018-08" db="EMBL/GenBank/DDBJ databases">
        <title>Murine metabolic-syndrome-specific gut microbial biobank.</title>
        <authorList>
            <person name="Liu C."/>
        </authorList>
    </citation>
    <scope>NUCLEOTIDE SEQUENCE [LARGE SCALE GENOMIC DNA]</scope>
    <source>
        <strain evidence="1 2">583</strain>
    </source>
</reference>
<dbReference type="AlphaFoldDB" id="A0A845QR99"/>
<name>A0A845QR99_9CLOT</name>
<dbReference type="OrthoDB" id="9796509at2"/>
<evidence type="ECO:0000313" key="1">
    <source>
        <dbReference type="EMBL" id="NBI05307.1"/>
    </source>
</evidence>
<comment type="caution">
    <text evidence="1">The sequence shown here is derived from an EMBL/GenBank/DDBJ whole genome shotgun (WGS) entry which is preliminary data.</text>
</comment>
<organism evidence="1 2">
    <name type="scientific">Senegalia massiliensis</name>
    <dbReference type="NCBI Taxonomy" id="1720316"/>
    <lineage>
        <taxon>Bacteria</taxon>
        <taxon>Bacillati</taxon>
        <taxon>Bacillota</taxon>
        <taxon>Clostridia</taxon>
        <taxon>Eubacteriales</taxon>
        <taxon>Clostridiaceae</taxon>
        <taxon>Senegalia</taxon>
    </lineage>
</organism>
<gene>
    <name evidence="1" type="ORF">D3Z33_00370</name>
</gene>
<protein>
    <submittedName>
        <fullName evidence="1">DUF1292 domain-containing protein</fullName>
    </submittedName>
</protein>
<sequence>MLELTLDDDTTLKTYVLGIFEVEDKEYIALLPEDDERVLLYSYVETDGEVQLNTIEDDEEFEIVSEAYYELFSEDE</sequence>
<proteinExistence type="predicted"/>
<dbReference type="Pfam" id="PF06949">
    <property type="entry name" value="DUF1292"/>
    <property type="match status" value="1"/>
</dbReference>
<evidence type="ECO:0000313" key="2">
    <source>
        <dbReference type="Proteomes" id="UP000467132"/>
    </source>
</evidence>
<dbReference type="InterPro" id="IPR009711">
    <property type="entry name" value="UPF0473"/>
</dbReference>
<dbReference type="Proteomes" id="UP000467132">
    <property type="component" value="Unassembled WGS sequence"/>
</dbReference>